<feature type="transmembrane region" description="Helical" evidence="1">
    <location>
        <begin position="7"/>
        <end position="26"/>
    </location>
</feature>
<dbReference type="AlphaFoldDB" id="A0A1T4VHC5"/>
<protein>
    <submittedName>
        <fullName evidence="2">Uncharacterized protein</fullName>
    </submittedName>
</protein>
<proteinExistence type="predicted"/>
<keyword evidence="1" id="KW-1133">Transmembrane helix</keyword>
<sequence>MRFFQNFIIIFLCAFFCALIFQHFGWTFGLPFSAVGIGSTVGALVALVLFLPKGRRRPRKNTKQG</sequence>
<dbReference type="EMBL" id="FUYA01000001">
    <property type="protein sequence ID" value="SKA64367.1"/>
    <property type="molecule type" value="Genomic_DNA"/>
</dbReference>
<organism evidence="2 3">
    <name type="scientific">Desulfobaculum bizertense DSM 18034</name>
    <dbReference type="NCBI Taxonomy" id="1121442"/>
    <lineage>
        <taxon>Bacteria</taxon>
        <taxon>Pseudomonadati</taxon>
        <taxon>Thermodesulfobacteriota</taxon>
        <taxon>Desulfovibrionia</taxon>
        <taxon>Desulfovibrionales</taxon>
        <taxon>Desulfovibrionaceae</taxon>
        <taxon>Desulfobaculum</taxon>
    </lineage>
</organism>
<reference evidence="2 3" key="1">
    <citation type="submission" date="2017-02" db="EMBL/GenBank/DDBJ databases">
        <authorList>
            <person name="Peterson S.W."/>
        </authorList>
    </citation>
    <scope>NUCLEOTIDE SEQUENCE [LARGE SCALE GENOMIC DNA]</scope>
    <source>
        <strain evidence="2 3">DSM 18034</strain>
    </source>
</reference>
<keyword evidence="3" id="KW-1185">Reference proteome</keyword>
<accession>A0A1T4VHC5</accession>
<name>A0A1T4VHC5_9BACT</name>
<feature type="transmembrane region" description="Helical" evidence="1">
    <location>
        <begin position="32"/>
        <end position="51"/>
    </location>
</feature>
<dbReference type="STRING" id="1121442.SAMN02745702_00318"/>
<evidence type="ECO:0000313" key="2">
    <source>
        <dbReference type="EMBL" id="SKA64367.1"/>
    </source>
</evidence>
<gene>
    <name evidence="2" type="ORF">SAMN02745702_00318</name>
</gene>
<dbReference type="Proteomes" id="UP000189733">
    <property type="component" value="Unassembled WGS sequence"/>
</dbReference>
<keyword evidence="1" id="KW-0812">Transmembrane</keyword>
<keyword evidence="1" id="KW-0472">Membrane</keyword>
<evidence type="ECO:0000256" key="1">
    <source>
        <dbReference type="SAM" id="Phobius"/>
    </source>
</evidence>
<evidence type="ECO:0000313" key="3">
    <source>
        <dbReference type="Proteomes" id="UP000189733"/>
    </source>
</evidence>